<dbReference type="PROSITE" id="PS50294">
    <property type="entry name" value="WD_REPEATS_REGION"/>
    <property type="match status" value="2"/>
</dbReference>
<keyword evidence="4" id="KW-0539">Nucleus</keyword>
<dbReference type="Pfam" id="PF12341">
    <property type="entry name" value="Mcl1_mid"/>
    <property type="match status" value="1"/>
</dbReference>
<evidence type="ECO:0000259" key="7">
    <source>
        <dbReference type="Pfam" id="PF12341"/>
    </source>
</evidence>
<evidence type="ECO:0000256" key="5">
    <source>
        <dbReference type="PROSITE-ProRule" id="PRU00221"/>
    </source>
</evidence>
<dbReference type="AlphaFoldDB" id="A0A8J5SJ24"/>
<reference evidence="10" key="2">
    <citation type="submission" date="2021-02" db="EMBL/GenBank/DDBJ databases">
        <authorList>
            <person name="Kimball J.A."/>
            <person name="Haas M.W."/>
            <person name="Macchietto M."/>
            <person name="Kono T."/>
            <person name="Duquette J."/>
            <person name="Shao M."/>
        </authorList>
    </citation>
    <scope>NUCLEOTIDE SEQUENCE</scope>
    <source>
        <tissue evidence="10">Fresh leaf tissue</tissue>
    </source>
</reference>
<sequence>MKGRAVKLWVAHKAGSPVFCSVAWGQGGQHVVTASAGDLAILIHDAAAVAAAAGAGGRSSGSAGAAVVSTIRLHKDGVTALAVAPGSGASLASGSIDHSVKFYSFPDGVFQSNVVRFTLPIRSLAFNKKGTLLAAAGDDDGIKLIATIDNTISKVLKGHKGSVTGLSFDPRNEYLASIDTFGTVIFWDLCTGTEARALSRIAPTFGSDHSINNVLCWSPDGQFLAVPGLRNNVVMYDRDTGEMVFTLKGEHEQPVCSLCWSPNGGYLVTAGLDKQVLIWDVKSKQDIERQKFDERICSLAWKPEGNAVALIDVTGKFGIWESVVPSTMKSPTDGVPDLNSTKVPLFDDEDDEKPSTSGGLEDDGDESLGESAPFNHKRLRKSTYHDHPNGDSEDEDLMLQMESRKRTKDTHRDNKGVADKARDDSATSGRLVTARLQAAFQPGSTQPQPGKRNFLAYNMLGSITTIQNEGHSHVEVDFHDTGRGPRIPSMTDYFGFTMAAMNESGSVFANPCKGDKNMSTLMYRPFSSWAGNSEWSMRFEGEEVKAVAVGAGWVAAVTSLNFLRVFTDGGLQMHILSVSGPVVTAAGHGDQLAIVSHASDCLSSGDQVLDVKVLKISEGAQSLSSRLVLTPTSQLSWFGFSENGQLSSFDSKGILRIFSGQFGGSWIPVFSSIKARKSEDESHWVVGLDANNIFCILCKSPESYPQVMPKPVLTILEQSFPLASSDLGANSLENEFMMRKLQLSQIQNKIEEMAALGLDTTAIDDEAFNMEAALDRCILRLISSCCNGDKLVRATELAKLLTLEKSIKGAMMLVTRLKLPILQEKFSSILEERMLSNTRIARTAVFSNTTNTMYSPALVTPEVPPAKLVQKSGNSLKLPTLPKLNPATQQGSPSESNKTEVEQANNLIEITPKVSPVQTPLAEIAKNSDKVGGKAKKDRDGASNATTVDHNSKGGFDQVALKNKSVEDCSGVQSQRPVNPFAKLPSSKEQSSSLFDSIKKMKVENEKVDKAKSKKMSVLFSCPMEDDNVVEDGLVAEALGFGNAADLMVLNASLASSSYISRVAELQEGAAEPELGRDQDFLHVTAHCASVDASELIQTRFIDMARRRRWYGSRTYTMLQAMQLRCFKNRGSD</sequence>
<comment type="caution">
    <text evidence="10">The sequence shown here is derived from an EMBL/GenBank/DDBJ whole genome shotgun (WGS) entry which is preliminary data.</text>
</comment>
<dbReference type="InterPro" id="IPR057646">
    <property type="entry name" value="WD40_WDHD1_1st"/>
</dbReference>
<feature type="repeat" description="WD" evidence="5">
    <location>
        <begin position="248"/>
        <end position="289"/>
    </location>
</feature>
<dbReference type="SMART" id="SM00320">
    <property type="entry name" value="WD40"/>
    <property type="match status" value="7"/>
</dbReference>
<dbReference type="PANTHER" id="PTHR19932">
    <property type="entry name" value="WD REPEAT AND HMG-BOX DNA BINDING PROTEIN"/>
    <property type="match status" value="1"/>
</dbReference>
<evidence type="ECO:0008006" key="12">
    <source>
        <dbReference type="Google" id="ProtNLM"/>
    </source>
</evidence>
<feature type="region of interest" description="Disordered" evidence="6">
    <location>
        <begin position="326"/>
        <end position="428"/>
    </location>
</feature>
<feature type="compositionally biased region" description="Basic and acidic residues" evidence="6">
    <location>
        <begin position="410"/>
        <end position="425"/>
    </location>
</feature>
<evidence type="ECO:0000313" key="10">
    <source>
        <dbReference type="EMBL" id="KAG8056379.1"/>
    </source>
</evidence>
<dbReference type="Proteomes" id="UP000729402">
    <property type="component" value="Unassembled WGS sequence"/>
</dbReference>
<feature type="compositionally biased region" description="Polar residues" evidence="6">
    <location>
        <begin position="886"/>
        <end position="901"/>
    </location>
</feature>
<evidence type="ECO:0000256" key="3">
    <source>
        <dbReference type="ARBA" id="ARBA00022737"/>
    </source>
</evidence>
<dbReference type="EMBL" id="JAAALK010000287">
    <property type="protein sequence ID" value="KAG8056379.1"/>
    <property type="molecule type" value="Genomic_DNA"/>
</dbReference>
<feature type="region of interest" description="Disordered" evidence="6">
    <location>
        <begin position="876"/>
        <end position="901"/>
    </location>
</feature>
<dbReference type="Pfam" id="PF20946">
    <property type="entry name" value="Ctf4_C"/>
    <property type="match status" value="1"/>
</dbReference>
<dbReference type="Pfam" id="PF24817">
    <property type="entry name" value="WD40_WDHD1_1st"/>
    <property type="match status" value="1"/>
</dbReference>
<dbReference type="PROSITE" id="PS00678">
    <property type="entry name" value="WD_REPEATS_1"/>
    <property type="match status" value="1"/>
</dbReference>
<comment type="subcellular location">
    <subcellularLocation>
        <location evidence="1">Nucleus</location>
    </subcellularLocation>
</comment>
<dbReference type="GO" id="GO:0043596">
    <property type="term" value="C:nuclear replication fork"/>
    <property type="evidence" value="ECO:0007669"/>
    <property type="project" value="TreeGrafter"/>
</dbReference>
<evidence type="ECO:0000256" key="6">
    <source>
        <dbReference type="SAM" id="MobiDB-lite"/>
    </source>
</evidence>
<keyword evidence="2 5" id="KW-0853">WD repeat</keyword>
<dbReference type="GO" id="GO:0006261">
    <property type="term" value="P:DNA-templated DNA replication"/>
    <property type="evidence" value="ECO:0007669"/>
    <property type="project" value="TreeGrafter"/>
</dbReference>
<gene>
    <name evidence="10" type="ORF">GUJ93_ZPchr0002g24381</name>
</gene>
<evidence type="ECO:0000256" key="4">
    <source>
        <dbReference type="ARBA" id="ARBA00023242"/>
    </source>
</evidence>
<protein>
    <recommendedName>
        <fullName evidence="12">Minichromosome loss protein Mcl1 middle region domain-containing protein</fullName>
    </recommendedName>
</protein>
<dbReference type="OrthoDB" id="427368at2759"/>
<evidence type="ECO:0000259" key="8">
    <source>
        <dbReference type="Pfam" id="PF20946"/>
    </source>
</evidence>
<keyword evidence="3" id="KW-0677">Repeat</keyword>
<dbReference type="GO" id="GO:0000278">
    <property type="term" value="P:mitotic cell cycle"/>
    <property type="evidence" value="ECO:0007669"/>
    <property type="project" value="TreeGrafter"/>
</dbReference>
<feature type="domain" description="WDHD1/CFT4 second beta-propeller" evidence="7">
    <location>
        <begin position="439"/>
        <end position="722"/>
    </location>
</feature>
<feature type="domain" description="WDHD1/CFT4 helical bundle" evidence="8">
    <location>
        <begin position="731"/>
        <end position="834"/>
    </location>
</feature>
<dbReference type="InterPro" id="IPR001680">
    <property type="entry name" value="WD40_rpt"/>
</dbReference>
<dbReference type="InterPro" id="IPR022100">
    <property type="entry name" value="WDHD1/CFT4_beta-prop_2nd"/>
</dbReference>
<dbReference type="InterPro" id="IPR019775">
    <property type="entry name" value="WD40_repeat_CS"/>
</dbReference>
<feature type="repeat" description="WD" evidence="5">
    <location>
        <begin position="156"/>
        <end position="197"/>
    </location>
</feature>
<organism evidence="10 11">
    <name type="scientific">Zizania palustris</name>
    <name type="common">Northern wild rice</name>
    <dbReference type="NCBI Taxonomy" id="103762"/>
    <lineage>
        <taxon>Eukaryota</taxon>
        <taxon>Viridiplantae</taxon>
        <taxon>Streptophyta</taxon>
        <taxon>Embryophyta</taxon>
        <taxon>Tracheophyta</taxon>
        <taxon>Spermatophyta</taxon>
        <taxon>Magnoliopsida</taxon>
        <taxon>Liliopsida</taxon>
        <taxon>Poales</taxon>
        <taxon>Poaceae</taxon>
        <taxon>BOP clade</taxon>
        <taxon>Oryzoideae</taxon>
        <taxon>Oryzeae</taxon>
        <taxon>Zizaniinae</taxon>
        <taxon>Zizania</taxon>
    </lineage>
</organism>
<evidence type="ECO:0000256" key="1">
    <source>
        <dbReference type="ARBA" id="ARBA00004123"/>
    </source>
</evidence>
<dbReference type="FunFam" id="2.130.10.10:FF:001154">
    <property type="entry name" value="WD repeat and HMG-box DNA-binding protein 1"/>
    <property type="match status" value="1"/>
</dbReference>
<evidence type="ECO:0000313" key="11">
    <source>
        <dbReference type="Proteomes" id="UP000729402"/>
    </source>
</evidence>
<dbReference type="CDD" id="cd00200">
    <property type="entry name" value="WD40"/>
    <property type="match status" value="1"/>
</dbReference>
<proteinExistence type="predicted"/>
<feature type="region of interest" description="Disordered" evidence="6">
    <location>
        <begin position="925"/>
        <end position="956"/>
    </location>
</feature>
<evidence type="ECO:0000256" key="2">
    <source>
        <dbReference type="ARBA" id="ARBA00022574"/>
    </source>
</evidence>
<feature type="compositionally biased region" description="Basic and acidic residues" evidence="6">
    <location>
        <begin position="926"/>
        <end position="941"/>
    </location>
</feature>
<evidence type="ECO:0000259" key="9">
    <source>
        <dbReference type="Pfam" id="PF24817"/>
    </source>
</evidence>
<keyword evidence="11" id="KW-1185">Reference proteome</keyword>
<name>A0A8J5SJ24_ZIZPA</name>
<feature type="domain" description="WDHD1 first WD40" evidence="9">
    <location>
        <begin position="77"/>
        <end position="319"/>
    </location>
</feature>
<dbReference type="GO" id="GO:0003682">
    <property type="term" value="F:chromatin binding"/>
    <property type="evidence" value="ECO:0007669"/>
    <property type="project" value="TreeGrafter"/>
</dbReference>
<dbReference type="PROSITE" id="PS50082">
    <property type="entry name" value="WD_REPEATS_2"/>
    <property type="match status" value="2"/>
</dbReference>
<dbReference type="PANTHER" id="PTHR19932:SF10">
    <property type="entry name" value="WD REPEAT AND HMG-BOX DNA-BINDING PROTEIN 1"/>
    <property type="match status" value="1"/>
</dbReference>
<accession>A0A8J5SJ24</accession>
<dbReference type="InterPro" id="IPR048591">
    <property type="entry name" value="WDHD1/CFT4_hel"/>
</dbReference>
<dbReference type="GO" id="GO:0006281">
    <property type="term" value="P:DNA repair"/>
    <property type="evidence" value="ECO:0007669"/>
    <property type="project" value="TreeGrafter"/>
</dbReference>
<reference evidence="10" key="1">
    <citation type="journal article" date="2021" name="bioRxiv">
        <title>Whole Genome Assembly and Annotation of Northern Wild Rice, Zizania palustris L., Supports a Whole Genome Duplication in the Zizania Genus.</title>
        <authorList>
            <person name="Haas M."/>
            <person name="Kono T."/>
            <person name="Macchietto M."/>
            <person name="Millas R."/>
            <person name="McGilp L."/>
            <person name="Shao M."/>
            <person name="Duquette J."/>
            <person name="Hirsch C.N."/>
            <person name="Kimball J."/>
        </authorList>
    </citation>
    <scope>NUCLEOTIDE SEQUENCE</scope>
    <source>
        <tissue evidence="10">Fresh leaf tissue</tissue>
    </source>
</reference>